<accession>A0A1E3IS15</accession>
<keyword evidence="2" id="KW-1185">Reference proteome</keyword>
<protein>
    <submittedName>
        <fullName evidence="1">Uncharacterized protein</fullName>
    </submittedName>
</protein>
<dbReference type="RefSeq" id="XP_019029988.1">
    <property type="nucleotide sequence ID" value="XM_019177949.1"/>
</dbReference>
<sequence length="134" mass="14384">MSIDNNQPTYVQSTATMDCSTISTHATRITNTFMTSLDDDLASNQYREKEGAILSQSRDSIKQDLSHAVSAVLEFEIDTRKREGETVGSMDNVAFTPSVIVPATGAGVQMSGYLSGDGWSGSSTVFKVPLAPLK</sequence>
<dbReference type="OrthoDB" id="10401513at2759"/>
<reference evidence="1 2" key="1">
    <citation type="submission" date="2016-06" db="EMBL/GenBank/DDBJ databases">
        <title>Evolution of pathogenesis and genome organization in the Tremellales.</title>
        <authorList>
            <person name="Cuomo C."/>
            <person name="Litvintseva A."/>
            <person name="Heitman J."/>
            <person name="Chen Y."/>
            <person name="Sun S."/>
            <person name="Springer D."/>
            <person name="Dromer F."/>
            <person name="Young S."/>
            <person name="Zeng Q."/>
            <person name="Chapman S."/>
            <person name="Gujja S."/>
            <person name="Saif S."/>
            <person name="Birren B."/>
        </authorList>
    </citation>
    <scope>NUCLEOTIDE SEQUENCE [LARGE SCALE GENOMIC DNA]</scope>
    <source>
        <strain evidence="1 2">CBS 7118</strain>
    </source>
</reference>
<proteinExistence type="predicted"/>
<comment type="caution">
    <text evidence="1">The sequence shown here is derived from an EMBL/GenBank/DDBJ whole genome shotgun (WGS) entry which is preliminary data.</text>
</comment>
<dbReference type="AlphaFoldDB" id="A0A1E3IS15"/>
<name>A0A1E3IS15_9TREE</name>
<gene>
    <name evidence="1" type="ORF">L198_05873</name>
</gene>
<dbReference type="EMBL" id="AWGH01000019">
    <property type="protein sequence ID" value="ODN91362.1"/>
    <property type="molecule type" value="Genomic_DNA"/>
</dbReference>
<evidence type="ECO:0000313" key="2">
    <source>
        <dbReference type="Proteomes" id="UP000094819"/>
    </source>
</evidence>
<dbReference type="Proteomes" id="UP000094819">
    <property type="component" value="Unassembled WGS sequence"/>
</dbReference>
<evidence type="ECO:0000313" key="1">
    <source>
        <dbReference type="EMBL" id="ODN91362.1"/>
    </source>
</evidence>
<dbReference type="GeneID" id="30195085"/>
<organism evidence="1 2">
    <name type="scientific">Cryptococcus wingfieldii CBS 7118</name>
    <dbReference type="NCBI Taxonomy" id="1295528"/>
    <lineage>
        <taxon>Eukaryota</taxon>
        <taxon>Fungi</taxon>
        <taxon>Dikarya</taxon>
        <taxon>Basidiomycota</taxon>
        <taxon>Agaricomycotina</taxon>
        <taxon>Tremellomycetes</taxon>
        <taxon>Tremellales</taxon>
        <taxon>Cryptococcaceae</taxon>
        <taxon>Cryptococcus</taxon>
    </lineage>
</organism>